<evidence type="ECO:0000256" key="3">
    <source>
        <dbReference type="PIRSR" id="PIRSR602401-1"/>
    </source>
</evidence>
<feature type="binding site" description="axial binding residue" evidence="3">
    <location>
        <position position="416"/>
    </location>
    <ligand>
        <name>heme</name>
        <dbReference type="ChEBI" id="CHEBI:30413"/>
    </ligand>
    <ligandPart>
        <name>Fe</name>
        <dbReference type="ChEBI" id="CHEBI:18248"/>
    </ligandPart>
</feature>
<dbReference type="Gene3D" id="1.10.630.10">
    <property type="entry name" value="Cytochrome P450"/>
    <property type="match status" value="1"/>
</dbReference>
<dbReference type="InterPro" id="IPR036396">
    <property type="entry name" value="Cyt_P450_sf"/>
</dbReference>
<keyword evidence="4 5" id="KW-0503">Monooxygenase</keyword>
<name>K9VKD0_9CYAN</name>
<dbReference type="RefSeq" id="WP_015176958.1">
    <property type="nucleotide sequence ID" value="NC_019729.1"/>
</dbReference>
<comment type="cofactor">
    <cofactor evidence="1 3">
        <name>heme</name>
        <dbReference type="ChEBI" id="CHEBI:30413"/>
    </cofactor>
</comment>
<keyword evidence="4 5" id="KW-0560">Oxidoreductase</keyword>
<proteinExistence type="inferred from homology"/>
<gene>
    <name evidence="5" type="ORF">Osc7112_3308</name>
</gene>
<keyword evidence="6" id="KW-1185">Reference proteome</keyword>
<dbReference type="STRING" id="179408.Osc7112_3308"/>
<reference evidence="5 6" key="1">
    <citation type="submission" date="2012-05" db="EMBL/GenBank/DDBJ databases">
        <title>Finished chromosome of genome of Oscillatoria sp. PCC 7112.</title>
        <authorList>
            <consortium name="US DOE Joint Genome Institute"/>
            <person name="Gugger M."/>
            <person name="Coursin T."/>
            <person name="Rippka R."/>
            <person name="Tandeau De Marsac N."/>
            <person name="Huntemann M."/>
            <person name="Wei C.-L."/>
            <person name="Han J."/>
            <person name="Detter J.C."/>
            <person name="Han C."/>
            <person name="Tapia R."/>
            <person name="Davenport K."/>
            <person name="Daligault H."/>
            <person name="Erkkila T."/>
            <person name="Gu W."/>
            <person name="Munk A.C.C."/>
            <person name="Teshima H."/>
            <person name="Xu Y."/>
            <person name="Chain P."/>
            <person name="Chen A."/>
            <person name="Krypides N."/>
            <person name="Mavromatis K."/>
            <person name="Markowitz V."/>
            <person name="Szeto E."/>
            <person name="Ivanova N."/>
            <person name="Mikhailova N."/>
            <person name="Ovchinnikova G."/>
            <person name="Pagani I."/>
            <person name="Pati A."/>
            <person name="Goodwin L."/>
            <person name="Peters L."/>
            <person name="Pitluck S."/>
            <person name="Woyke T."/>
            <person name="Kerfeld C."/>
        </authorList>
    </citation>
    <scope>NUCLEOTIDE SEQUENCE [LARGE SCALE GENOMIC DNA]</scope>
    <source>
        <strain evidence="5 6">PCC 7112</strain>
    </source>
</reference>
<dbReference type="PRINTS" id="PR00385">
    <property type="entry name" value="P450"/>
</dbReference>
<dbReference type="InterPro" id="IPR050121">
    <property type="entry name" value="Cytochrome_P450_monoxygenase"/>
</dbReference>
<keyword evidence="3 4" id="KW-0479">Metal-binding</keyword>
<dbReference type="AlphaFoldDB" id="K9VKD0"/>
<dbReference type="PANTHER" id="PTHR24305">
    <property type="entry name" value="CYTOCHROME P450"/>
    <property type="match status" value="1"/>
</dbReference>
<dbReference type="GO" id="GO:0020037">
    <property type="term" value="F:heme binding"/>
    <property type="evidence" value="ECO:0007669"/>
    <property type="project" value="InterPro"/>
</dbReference>
<dbReference type="OrthoDB" id="446280at2"/>
<dbReference type="InterPro" id="IPR002401">
    <property type="entry name" value="Cyt_P450_E_grp-I"/>
</dbReference>
<accession>K9VKD0</accession>
<sequence length="470" mass="53461">MTLLTNNSQSQNEAINKVLDGPKDNRFVQTVRGILNPLYYLERNYQSYGDIFTSKFSNFPPQVIVSNPQAIQEIFTADSKLFESGTGNQIALPLVGPNSLLLLDGDRHLQQRKLLMPPFHGERMKAYGQIIRNTTEKVINNWTPGNSVIAHSTMQEISLEVILHAVFGLSEGERYQQIQQLLVKMLNFFSNPLSATFLFINSLQKDLGAWSPWGGFLRQRQRLDELLYQEIRDSLRDSFASRKTLSQPLGEDILSLLISARDEAGQPMSDVELRDELMTMLFAGHETTATALAWALYWIHYIPEVREKLLQELNSIDLENSDPAEITKLPYLNAVCCETLRIYPIVFFAFPRILQAPMQLMGYNIPKGMILSPCIYLVHNRPDIYPEPKRFKPERFLERQFSPYEYLPFGGGNRRCIGAAFALFEMKLVLAKVLSQYSLELTENSPVLPVRRGLTMAPAGGVHLTVKGRI</sequence>
<dbReference type="CDD" id="cd11053">
    <property type="entry name" value="CYP110-like"/>
    <property type="match status" value="1"/>
</dbReference>
<dbReference type="eggNOG" id="COG2124">
    <property type="taxonomic scope" value="Bacteria"/>
</dbReference>
<protein>
    <submittedName>
        <fullName evidence="5">Unspecific monooxygenase</fullName>
        <ecNumber evidence="5">1.14.14.1</ecNumber>
    </submittedName>
</protein>
<dbReference type="InterPro" id="IPR017972">
    <property type="entry name" value="Cyt_P450_CS"/>
</dbReference>
<organism evidence="5 6">
    <name type="scientific">Phormidium nigroviride PCC 7112</name>
    <dbReference type="NCBI Taxonomy" id="179408"/>
    <lineage>
        <taxon>Bacteria</taxon>
        <taxon>Bacillati</taxon>
        <taxon>Cyanobacteriota</taxon>
        <taxon>Cyanophyceae</taxon>
        <taxon>Oscillatoriophycideae</taxon>
        <taxon>Oscillatoriales</taxon>
        <taxon>Oscillatoriaceae</taxon>
        <taxon>Phormidium</taxon>
    </lineage>
</organism>
<keyword evidence="3 4" id="KW-0408">Iron</keyword>
<keyword evidence="3 4" id="KW-0349">Heme</keyword>
<evidence type="ECO:0000313" key="5">
    <source>
        <dbReference type="EMBL" id="AFZ07690.1"/>
    </source>
</evidence>
<dbReference type="GO" id="GO:0005506">
    <property type="term" value="F:iron ion binding"/>
    <property type="evidence" value="ECO:0007669"/>
    <property type="project" value="InterPro"/>
</dbReference>
<evidence type="ECO:0000256" key="4">
    <source>
        <dbReference type="RuleBase" id="RU000461"/>
    </source>
</evidence>
<dbReference type="PATRIC" id="fig|179408.3.peg.4065"/>
<dbReference type="Pfam" id="PF00067">
    <property type="entry name" value="p450"/>
    <property type="match status" value="1"/>
</dbReference>
<comment type="similarity">
    <text evidence="2 4">Belongs to the cytochrome P450 family.</text>
</comment>
<dbReference type="PANTHER" id="PTHR24305:SF166">
    <property type="entry name" value="CYTOCHROME P450 12A4, MITOCHONDRIAL-RELATED"/>
    <property type="match status" value="1"/>
</dbReference>
<dbReference type="HOGENOM" id="CLU_001570_5_1_3"/>
<dbReference type="EC" id="1.14.14.1" evidence="5"/>
<dbReference type="GO" id="GO:0016712">
    <property type="term" value="F:oxidoreductase activity, acting on paired donors, with incorporation or reduction of molecular oxygen, reduced flavin or flavoprotein as one donor, and incorporation of one atom of oxygen"/>
    <property type="evidence" value="ECO:0007669"/>
    <property type="project" value="UniProtKB-EC"/>
</dbReference>
<dbReference type="Proteomes" id="UP000010478">
    <property type="component" value="Chromosome"/>
</dbReference>
<dbReference type="PRINTS" id="PR00463">
    <property type="entry name" value="EP450I"/>
</dbReference>
<evidence type="ECO:0000313" key="6">
    <source>
        <dbReference type="Proteomes" id="UP000010478"/>
    </source>
</evidence>
<dbReference type="PROSITE" id="PS00086">
    <property type="entry name" value="CYTOCHROME_P450"/>
    <property type="match status" value="1"/>
</dbReference>
<dbReference type="InterPro" id="IPR001128">
    <property type="entry name" value="Cyt_P450"/>
</dbReference>
<dbReference type="EMBL" id="CP003614">
    <property type="protein sequence ID" value="AFZ07690.1"/>
    <property type="molecule type" value="Genomic_DNA"/>
</dbReference>
<dbReference type="SUPFAM" id="SSF48264">
    <property type="entry name" value="Cytochrome P450"/>
    <property type="match status" value="1"/>
</dbReference>
<evidence type="ECO:0000256" key="1">
    <source>
        <dbReference type="ARBA" id="ARBA00001971"/>
    </source>
</evidence>
<dbReference type="KEGG" id="oni:Osc7112_3308"/>
<evidence type="ECO:0000256" key="2">
    <source>
        <dbReference type="ARBA" id="ARBA00010617"/>
    </source>
</evidence>